<proteinExistence type="predicted"/>
<evidence type="ECO:0000313" key="1">
    <source>
        <dbReference type="EMBL" id="KXK26455.1"/>
    </source>
</evidence>
<protein>
    <submittedName>
        <fullName evidence="1">Uncharacterized protein</fullName>
    </submittedName>
</protein>
<gene>
    <name evidence="1" type="ORF">TR69_WS6001000458</name>
</gene>
<dbReference type="Proteomes" id="UP000070457">
    <property type="component" value="Unassembled WGS sequence"/>
</dbReference>
<name>A0A136LXT3_9BACT</name>
<sequence length="509" mass="58153">MTTPEQNQLPKSNRPRLSFELSTAEYAVFAAMKSYEPSEPRALSEEAALHALESSDGTSSEWNLSYNQMLQLVVNHLNWVIDQKNAGVEFPEKDPSLTTYVEKPEMAAYPGMNPEEILQLARRRLIASARYMVAKSYIGATANKVRIEAAVDHDREEDPFRRLELGAKGVRRDDLAQATLIMRNTQMMAEGLVDPADIEAAARNELRLEAPEEAALLGISEQMLHMYGFADFHDFMVFHHMADRMRDFWMRDISRATDIMLGMLDQQYQEDTIRAQKALQGRKNTSMEQVSDAVRLRRLLLRPTGGSDPAHDNVRLKVEMMRSDMGDELHKLQQYPESMQKSVFASRIRNLRTELDLLDRIDMDRDGNRDVIDVAGDLMLAIGVGLEARDAMESADNTERMRTYWTELRDRLHDNGIYNIMLLDRILRRTADEADEDNRDQAVLLLRRRLAIPDVIELPVDSQGLFTLEPVYDKIKAQSEQDWARKLLGNLIAIDNVFSALTLVPAEIK</sequence>
<organism evidence="1 2">
    <name type="scientific">candidate division WS6 bacterium OLB20</name>
    <dbReference type="NCBI Taxonomy" id="1617426"/>
    <lineage>
        <taxon>Bacteria</taxon>
        <taxon>Candidatus Dojkabacteria</taxon>
    </lineage>
</organism>
<evidence type="ECO:0000313" key="2">
    <source>
        <dbReference type="Proteomes" id="UP000070457"/>
    </source>
</evidence>
<accession>A0A136LXT3</accession>
<reference evidence="1 2" key="1">
    <citation type="submission" date="2015-02" db="EMBL/GenBank/DDBJ databases">
        <title>Improved understanding of the partial-nitritation anammox process through 23 genomes representing the majority of the microbial community.</title>
        <authorList>
            <person name="Speth D.R."/>
            <person name="In T Zandt M."/>
            <person name="Guerrero Cruz S."/>
            <person name="Jetten M.S."/>
            <person name="Dutilh B.E."/>
        </authorList>
    </citation>
    <scope>NUCLEOTIDE SEQUENCE [LARGE SCALE GENOMIC DNA]</scope>
    <source>
        <strain evidence="1">OLB20</strain>
    </source>
</reference>
<dbReference type="AlphaFoldDB" id="A0A136LXT3"/>
<comment type="caution">
    <text evidence="1">The sequence shown here is derived from an EMBL/GenBank/DDBJ whole genome shotgun (WGS) entry which is preliminary data.</text>
</comment>
<dbReference type="EMBL" id="JYNZ01000003">
    <property type="protein sequence ID" value="KXK26455.1"/>
    <property type="molecule type" value="Genomic_DNA"/>
</dbReference>